<feature type="compositionally biased region" description="Polar residues" evidence="1">
    <location>
        <begin position="18"/>
        <end position="29"/>
    </location>
</feature>
<dbReference type="EMBL" id="JBANMG010000001">
    <property type="protein sequence ID" value="KAK6957701.1"/>
    <property type="molecule type" value="Genomic_DNA"/>
</dbReference>
<dbReference type="InterPro" id="IPR029178">
    <property type="entry name" value="Ecm11_C"/>
</dbReference>
<feature type="domain" description="Extracellular mutant protein 11 C-terminal" evidence="2">
    <location>
        <begin position="403"/>
        <end position="534"/>
    </location>
</feature>
<evidence type="ECO:0000313" key="4">
    <source>
        <dbReference type="Proteomes" id="UP001369815"/>
    </source>
</evidence>
<comment type="caution">
    <text evidence="3">The sequence shown here is derived from an EMBL/GenBank/DDBJ whole genome shotgun (WGS) entry which is preliminary data.</text>
</comment>
<dbReference type="PANTHER" id="PTHR28244:SF3">
    <property type="entry name" value="EXTRACELLULAR MUTANT PROTEIN 11 C-TERMINAL DOMAIN-CONTAINING PROTEIN"/>
    <property type="match status" value="1"/>
</dbReference>
<proteinExistence type="predicted"/>
<dbReference type="Proteomes" id="UP001369815">
    <property type="component" value="Unassembled WGS sequence"/>
</dbReference>
<organism evidence="3 4">
    <name type="scientific">Daldinia eschscholtzii</name>
    <dbReference type="NCBI Taxonomy" id="292717"/>
    <lineage>
        <taxon>Eukaryota</taxon>
        <taxon>Fungi</taxon>
        <taxon>Dikarya</taxon>
        <taxon>Ascomycota</taxon>
        <taxon>Pezizomycotina</taxon>
        <taxon>Sordariomycetes</taxon>
        <taxon>Xylariomycetidae</taxon>
        <taxon>Xylariales</taxon>
        <taxon>Hypoxylaceae</taxon>
        <taxon>Daldinia</taxon>
    </lineage>
</organism>
<feature type="region of interest" description="Disordered" evidence="1">
    <location>
        <begin position="1"/>
        <end position="79"/>
    </location>
</feature>
<dbReference type="Pfam" id="PF15463">
    <property type="entry name" value="ECM11"/>
    <property type="match status" value="1"/>
</dbReference>
<feature type="compositionally biased region" description="Polar residues" evidence="1">
    <location>
        <begin position="119"/>
        <end position="129"/>
    </location>
</feature>
<dbReference type="InterPro" id="IPR053029">
    <property type="entry name" value="RNA_pol_I-specific_init_factor"/>
</dbReference>
<evidence type="ECO:0000313" key="3">
    <source>
        <dbReference type="EMBL" id="KAK6957701.1"/>
    </source>
</evidence>
<dbReference type="GO" id="GO:0001164">
    <property type="term" value="F:RNA polymerase I core promoter sequence-specific DNA binding"/>
    <property type="evidence" value="ECO:0007669"/>
    <property type="project" value="TreeGrafter"/>
</dbReference>
<name>A0AAX6MZS8_9PEZI</name>
<evidence type="ECO:0000259" key="2">
    <source>
        <dbReference type="Pfam" id="PF15463"/>
    </source>
</evidence>
<feature type="region of interest" description="Disordered" evidence="1">
    <location>
        <begin position="119"/>
        <end position="139"/>
    </location>
</feature>
<sequence length="540" mass="59487">MPPASQFLKHSKTKMQAWVTSNGLNTSQPAPAGSGPGTGHENQSQLPQRHVFLSQPASAATQPVQTAQGAQNSPTRSRAPIVNANSNRAAAVAAAKLPVPAGRTGHTRDTSLNIRRSGTVASEPIQSSRRPAPFWEGSTVDGSMFSDTASNVDTNTAGTSMYRVPFRAPLTYQQRGNTPRPRPPAKEEVNVSEQHAPFVIGPNGMIDVVGGPLTRSASTPDARNHRGRLKAVSSPEPDQDSEDSPYQTSPEKTPSAKRLHHPKALALRTNRRGSFSERAAYPQENIVASPPREAYPVPDNDLDDDARSEHSVHLRVKTQPDHRRSTIFADTDTPMVSHPDDSDRESVVPPAPKVVSKPKTQLNRQLFVKGGSRGGLGLHESAMPRSSIEKRVSNPRKRQYELDYDDATLAGMDYSELKDEVFDFDPAQAEAQSAIGPPRGTLPEKLYHFFDKDQESQMEFFSKMPVNDWEVSGDWFLERFGEVMQRFREARQRKRAIIQGFENEIADRGEAVRNKIQTIDSTLAELKSEGEGMMIGKEFD</sequence>
<dbReference type="GO" id="GO:0042790">
    <property type="term" value="P:nucleolar large rRNA transcription by RNA polymerase I"/>
    <property type="evidence" value="ECO:0007669"/>
    <property type="project" value="TreeGrafter"/>
</dbReference>
<dbReference type="GO" id="GO:0070860">
    <property type="term" value="C:RNA polymerase I core factor complex"/>
    <property type="evidence" value="ECO:0007669"/>
    <property type="project" value="TreeGrafter"/>
</dbReference>
<reference evidence="3 4" key="1">
    <citation type="journal article" date="2024" name="Front Chem Biol">
        <title>Unveiling the potential of Daldinia eschscholtzii MFLUCC 19-0629 through bioactivity and bioinformatics studies for enhanced sustainable agriculture production.</title>
        <authorList>
            <person name="Brooks S."/>
            <person name="Weaver J.A."/>
            <person name="Klomchit A."/>
            <person name="Alharthi S.A."/>
            <person name="Onlamun T."/>
            <person name="Nurani R."/>
            <person name="Vong T.K."/>
            <person name="Alberti F."/>
            <person name="Greco C."/>
        </authorList>
    </citation>
    <scope>NUCLEOTIDE SEQUENCE [LARGE SCALE GENOMIC DNA]</scope>
    <source>
        <strain evidence="3">MFLUCC 19-0629</strain>
    </source>
</reference>
<keyword evidence="4" id="KW-1185">Reference proteome</keyword>
<dbReference type="GO" id="GO:0017025">
    <property type="term" value="F:TBP-class protein binding"/>
    <property type="evidence" value="ECO:0007669"/>
    <property type="project" value="TreeGrafter"/>
</dbReference>
<protein>
    <recommendedName>
        <fullName evidence="2">Extracellular mutant protein 11 C-terminal domain-containing protein</fullName>
    </recommendedName>
</protein>
<dbReference type="PANTHER" id="PTHR28244">
    <property type="entry name" value="RNA POLYMERASE I-SPECIFIC TRANSCRIPTION INITIATION FACTOR RRN11"/>
    <property type="match status" value="1"/>
</dbReference>
<feature type="region of interest" description="Disordered" evidence="1">
    <location>
        <begin position="369"/>
        <end position="388"/>
    </location>
</feature>
<accession>A0AAX6MZS8</accession>
<feature type="compositionally biased region" description="Polar residues" evidence="1">
    <location>
        <begin position="55"/>
        <end position="76"/>
    </location>
</feature>
<feature type="region of interest" description="Disordered" evidence="1">
    <location>
        <begin position="210"/>
        <end position="298"/>
    </location>
</feature>
<gene>
    <name evidence="3" type="ORF">Daesc_000488</name>
</gene>
<feature type="region of interest" description="Disordered" evidence="1">
    <location>
        <begin position="331"/>
        <end position="356"/>
    </location>
</feature>
<feature type="region of interest" description="Disordered" evidence="1">
    <location>
        <begin position="170"/>
        <end position="191"/>
    </location>
</feature>
<dbReference type="AlphaFoldDB" id="A0AAX6MZS8"/>
<evidence type="ECO:0000256" key="1">
    <source>
        <dbReference type="SAM" id="MobiDB-lite"/>
    </source>
</evidence>